<dbReference type="Proteomes" id="UP001652661">
    <property type="component" value="Chromosome 3R"/>
</dbReference>
<evidence type="ECO:0000313" key="3">
    <source>
        <dbReference type="RefSeq" id="XP_017026575.1"/>
    </source>
</evidence>
<evidence type="ECO:0000313" key="2">
    <source>
        <dbReference type="Proteomes" id="UP001652661"/>
    </source>
</evidence>
<gene>
    <name evidence="3" type="primary">LOC108077666</name>
</gene>
<dbReference type="AlphaFoldDB" id="A0A6P4IE80"/>
<dbReference type="OrthoDB" id="310895at2759"/>
<dbReference type="PANTHER" id="PTHR21644:SF0">
    <property type="entry name" value="AT02555P-RELATED"/>
    <property type="match status" value="1"/>
</dbReference>
<evidence type="ECO:0000256" key="1">
    <source>
        <dbReference type="SAM" id="MobiDB-lite"/>
    </source>
</evidence>
<reference evidence="3" key="1">
    <citation type="submission" date="2025-08" db="UniProtKB">
        <authorList>
            <consortium name="RefSeq"/>
        </authorList>
    </citation>
    <scope>IDENTIFICATION</scope>
    <source>
        <strain evidence="3">14028-0561.14</strain>
        <tissue evidence="3">Whole fly</tissue>
    </source>
</reference>
<feature type="compositionally biased region" description="Acidic residues" evidence="1">
    <location>
        <begin position="45"/>
        <end position="60"/>
    </location>
</feature>
<feature type="region of interest" description="Disordered" evidence="1">
    <location>
        <begin position="33"/>
        <end position="60"/>
    </location>
</feature>
<name>A0A6P4IE80_DROKI</name>
<dbReference type="RefSeq" id="XP_017026575.1">
    <property type="nucleotide sequence ID" value="XM_017171086.3"/>
</dbReference>
<organism evidence="2 3">
    <name type="scientific">Drosophila kikkawai</name>
    <name type="common">Fruit fly</name>
    <dbReference type="NCBI Taxonomy" id="30033"/>
    <lineage>
        <taxon>Eukaryota</taxon>
        <taxon>Metazoa</taxon>
        <taxon>Ecdysozoa</taxon>
        <taxon>Arthropoda</taxon>
        <taxon>Hexapoda</taxon>
        <taxon>Insecta</taxon>
        <taxon>Pterygota</taxon>
        <taxon>Neoptera</taxon>
        <taxon>Endopterygota</taxon>
        <taxon>Diptera</taxon>
        <taxon>Brachycera</taxon>
        <taxon>Muscomorpha</taxon>
        <taxon>Ephydroidea</taxon>
        <taxon>Drosophilidae</taxon>
        <taxon>Drosophila</taxon>
        <taxon>Sophophora</taxon>
    </lineage>
</organism>
<proteinExistence type="predicted"/>
<protein>
    <submittedName>
        <fullName evidence="3">Uncharacterized protein</fullName>
    </submittedName>
</protein>
<sequence>MGTQSVISREMVHILPCERDDRITCPDVIDDSLPFQKNTEKTEPETEGGESVIEEEEPDSEELVNPDAKYAWNAPCLMVIFEESDLSSALHYLIESLQDPFALDAVAVLLVQESLLQELVGRVVSLMKPLDSRVANHPCYKRTLKKLAELKPEVIVGPAESVFPDATPMLVRDIPHRYLGEGPTGIITMHVFRTPYDATRVYRKEHPLPIASVSIWSEKISSLYDVMGLMDIVTFQINCFNVNMEPIKKDFEQQRNCVQMHKGYHYETLQINYNRKIVVYPVGTIYGN</sequence>
<dbReference type="PANTHER" id="PTHR21644">
    <property type="entry name" value="AT02555P-RELATED"/>
    <property type="match status" value="1"/>
</dbReference>
<keyword evidence="2" id="KW-1185">Reference proteome</keyword>
<dbReference type="Pfam" id="PF07368">
    <property type="entry name" value="DUF1487"/>
    <property type="match status" value="1"/>
</dbReference>
<dbReference type="InterPro" id="IPR009961">
    <property type="entry name" value="DUF1487"/>
</dbReference>
<accession>A0A6P4IE80</accession>
<dbReference type="GeneID" id="108077666"/>